<keyword evidence="2" id="KW-0238">DNA-binding</keyword>
<proteinExistence type="predicted"/>
<dbReference type="InterPro" id="IPR036388">
    <property type="entry name" value="WH-like_DNA-bd_sf"/>
</dbReference>
<dbReference type="GO" id="GO:0003677">
    <property type="term" value="F:DNA binding"/>
    <property type="evidence" value="ECO:0007669"/>
    <property type="project" value="UniProtKB-KW"/>
</dbReference>
<sequence>MKDLKEMPGHLIRRFHQISVAVFFAELERIGSDLTPVQFAALETVRLNPGTDQATLAGLIAYDRTTITGVVDRLVGKGLLTRQVSETDRRARRLQLTDAGIEELGKLAPAVEAAQQKMVGGLDDAEAAELIRLLKKATIAGNDLSRAPLKIRSS</sequence>
<keyword evidence="1" id="KW-0805">Transcription regulation</keyword>
<keyword evidence="6" id="KW-1185">Reference proteome</keyword>
<dbReference type="Gene3D" id="1.10.10.10">
    <property type="entry name" value="Winged helix-like DNA-binding domain superfamily/Winged helix DNA-binding domain"/>
    <property type="match status" value="1"/>
</dbReference>
<dbReference type="KEGG" id="naci:NUH88_05735"/>
<dbReference type="PRINTS" id="PR00598">
    <property type="entry name" value="HTHMARR"/>
</dbReference>
<evidence type="ECO:0000259" key="4">
    <source>
        <dbReference type="PROSITE" id="PS50995"/>
    </source>
</evidence>
<dbReference type="Proteomes" id="UP001060336">
    <property type="component" value="Chromosome"/>
</dbReference>
<evidence type="ECO:0000313" key="6">
    <source>
        <dbReference type="Proteomes" id="UP001060336"/>
    </source>
</evidence>
<dbReference type="SUPFAM" id="SSF46785">
    <property type="entry name" value="Winged helix' DNA-binding domain"/>
    <property type="match status" value="1"/>
</dbReference>
<evidence type="ECO:0000256" key="3">
    <source>
        <dbReference type="ARBA" id="ARBA00023163"/>
    </source>
</evidence>
<dbReference type="SMART" id="SM00347">
    <property type="entry name" value="HTH_MARR"/>
    <property type="match status" value="1"/>
</dbReference>
<dbReference type="InterPro" id="IPR036390">
    <property type="entry name" value="WH_DNA-bd_sf"/>
</dbReference>
<dbReference type="Pfam" id="PF01047">
    <property type="entry name" value="MarR"/>
    <property type="match status" value="1"/>
</dbReference>
<dbReference type="PANTHER" id="PTHR33164">
    <property type="entry name" value="TRANSCRIPTIONAL REGULATOR, MARR FAMILY"/>
    <property type="match status" value="1"/>
</dbReference>
<dbReference type="EMBL" id="CP102480">
    <property type="protein sequence ID" value="UUX51190.1"/>
    <property type="molecule type" value="Genomic_DNA"/>
</dbReference>
<evidence type="ECO:0000256" key="1">
    <source>
        <dbReference type="ARBA" id="ARBA00023015"/>
    </source>
</evidence>
<reference evidence="5" key="1">
    <citation type="submission" date="2022-08" db="EMBL/GenBank/DDBJ databases">
        <title>Nisaea acidiphila sp. nov., isolated from a marine algal debris and emended description of the genus Nisaea Urios et al. 2008.</title>
        <authorList>
            <person name="Kwon K."/>
        </authorList>
    </citation>
    <scope>NUCLEOTIDE SEQUENCE</scope>
    <source>
        <strain evidence="5">MEBiC11861</strain>
    </source>
</reference>
<evidence type="ECO:0000313" key="5">
    <source>
        <dbReference type="EMBL" id="UUX51190.1"/>
    </source>
</evidence>
<dbReference type="AlphaFoldDB" id="A0A9J7AVN9"/>
<dbReference type="RefSeq" id="WP_257770536.1">
    <property type="nucleotide sequence ID" value="NZ_CP102480.1"/>
</dbReference>
<keyword evidence="3" id="KW-0804">Transcription</keyword>
<dbReference type="InterPro" id="IPR000835">
    <property type="entry name" value="HTH_MarR-typ"/>
</dbReference>
<name>A0A9J7AVN9_9PROT</name>
<evidence type="ECO:0000256" key="2">
    <source>
        <dbReference type="ARBA" id="ARBA00023125"/>
    </source>
</evidence>
<dbReference type="GO" id="GO:0003700">
    <property type="term" value="F:DNA-binding transcription factor activity"/>
    <property type="evidence" value="ECO:0007669"/>
    <property type="project" value="InterPro"/>
</dbReference>
<dbReference type="GO" id="GO:0006950">
    <property type="term" value="P:response to stress"/>
    <property type="evidence" value="ECO:0007669"/>
    <property type="project" value="TreeGrafter"/>
</dbReference>
<dbReference type="InterPro" id="IPR023187">
    <property type="entry name" value="Tscrpt_reg_MarR-type_CS"/>
</dbReference>
<dbReference type="PROSITE" id="PS50995">
    <property type="entry name" value="HTH_MARR_2"/>
    <property type="match status" value="1"/>
</dbReference>
<accession>A0A9J7AVN9</accession>
<gene>
    <name evidence="5" type="ORF">NUH88_05735</name>
</gene>
<dbReference type="PROSITE" id="PS01117">
    <property type="entry name" value="HTH_MARR_1"/>
    <property type="match status" value="1"/>
</dbReference>
<protein>
    <submittedName>
        <fullName evidence="5">MarR family transcriptional regulator</fullName>
    </submittedName>
</protein>
<organism evidence="5 6">
    <name type="scientific">Nisaea acidiphila</name>
    <dbReference type="NCBI Taxonomy" id="1862145"/>
    <lineage>
        <taxon>Bacteria</taxon>
        <taxon>Pseudomonadati</taxon>
        <taxon>Pseudomonadota</taxon>
        <taxon>Alphaproteobacteria</taxon>
        <taxon>Rhodospirillales</taxon>
        <taxon>Thalassobaculaceae</taxon>
        <taxon>Nisaea</taxon>
    </lineage>
</organism>
<dbReference type="PANTHER" id="PTHR33164:SF95">
    <property type="entry name" value="TRANSCRIPTIONAL REGULATOR"/>
    <property type="match status" value="1"/>
</dbReference>
<feature type="domain" description="HTH marR-type" evidence="4">
    <location>
        <begin position="8"/>
        <end position="139"/>
    </location>
</feature>
<dbReference type="InterPro" id="IPR039422">
    <property type="entry name" value="MarR/SlyA-like"/>
</dbReference>